<accession>A0A6I1MWR3</accession>
<reference evidence="1 2" key="1">
    <citation type="submission" date="2019-10" db="EMBL/GenBank/DDBJ databases">
        <title>The Genome Sequence of Clostridium tarantellae Isolated from Fish Brain.</title>
        <authorList>
            <person name="Bano L."/>
            <person name="Kiel M."/>
            <person name="Sales G."/>
            <person name="Doxey A.C."/>
            <person name="Mansfield M.J."/>
            <person name="Schiavone M."/>
            <person name="Rossetto O."/>
            <person name="Pirazzini M."/>
            <person name="Dobrindt U."/>
            <person name="Montecucco C."/>
        </authorList>
    </citation>
    <scope>NUCLEOTIDE SEQUENCE [LARGE SCALE GENOMIC DNA]</scope>
    <source>
        <strain evidence="1 2">DSM 3997</strain>
    </source>
</reference>
<keyword evidence="2" id="KW-1185">Reference proteome</keyword>
<dbReference type="OrthoDB" id="9764911at2"/>
<dbReference type="EMBL" id="WHJC01000254">
    <property type="protein sequence ID" value="MPQ44599.1"/>
    <property type="molecule type" value="Genomic_DNA"/>
</dbReference>
<dbReference type="RefSeq" id="WP_152891204.1">
    <property type="nucleotide sequence ID" value="NZ_WHJC01000254.1"/>
</dbReference>
<dbReference type="Proteomes" id="UP000430345">
    <property type="component" value="Unassembled WGS sequence"/>
</dbReference>
<organism evidence="1 2">
    <name type="scientific">Clostridium tarantellae</name>
    <dbReference type="NCBI Taxonomy" id="39493"/>
    <lineage>
        <taxon>Bacteria</taxon>
        <taxon>Bacillati</taxon>
        <taxon>Bacillota</taxon>
        <taxon>Clostridia</taxon>
        <taxon>Eubacteriales</taxon>
        <taxon>Clostridiaceae</taxon>
        <taxon>Clostridium</taxon>
    </lineage>
</organism>
<sequence>MKNLLEEVEDEEVKVMLQLRQELSKTSVRKYEAMERAICEDNRIRGLLQFYGASRTGRWAGRLVQVQNLPQNKLKDLELARNLLKEGNYDLLNILFH</sequence>
<dbReference type="SUPFAM" id="SSF56672">
    <property type="entry name" value="DNA/RNA polymerases"/>
    <property type="match status" value="1"/>
</dbReference>
<dbReference type="InterPro" id="IPR043502">
    <property type="entry name" value="DNA/RNA_pol_sf"/>
</dbReference>
<gene>
    <name evidence="1" type="ORF">GBZ86_12680</name>
</gene>
<evidence type="ECO:0000313" key="2">
    <source>
        <dbReference type="Proteomes" id="UP000430345"/>
    </source>
</evidence>
<dbReference type="AlphaFoldDB" id="A0A6I1MWR3"/>
<comment type="caution">
    <text evidence="1">The sequence shown here is derived from an EMBL/GenBank/DDBJ whole genome shotgun (WGS) entry which is preliminary data.</text>
</comment>
<protein>
    <submittedName>
        <fullName evidence="1">Uncharacterized protein</fullName>
    </submittedName>
</protein>
<proteinExistence type="predicted"/>
<evidence type="ECO:0000313" key="1">
    <source>
        <dbReference type="EMBL" id="MPQ44599.1"/>
    </source>
</evidence>
<name>A0A6I1MWR3_9CLOT</name>